<dbReference type="SUPFAM" id="SSF56655">
    <property type="entry name" value="Carbohydrate phosphatase"/>
    <property type="match status" value="1"/>
</dbReference>
<accession>A0A2S4JFG6</accession>
<keyword evidence="4 5" id="KW-0460">Magnesium</keyword>
<dbReference type="Proteomes" id="UP000237350">
    <property type="component" value="Unassembled WGS sequence"/>
</dbReference>
<organism evidence="6 7">
    <name type="scientific">Alkalispirochaeta sphaeroplastigenens</name>
    <dbReference type="NCBI Taxonomy" id="1187066"/>
    <lineage>
        <taxon>Bacteria</taxon>
        <taxon>Pseudomonadati</taxon>
        <taxon>Spirochaetota</taxon>
        <taxon>Spirochaetia</taxon>
        <taxon>Spirochaetales</taxon>
        <taxon>Spirochaetaceae</taxon>
        <taxon>Alkalispirochaeta</taxon>
    </lineage>
</organism>
<proteinExistence type="predicted"/>
<evidence type="ECO:0000256" key="5">
    <source>
        <dbReference type="PIRSR" id="PIRSR600760-2"/>
    </source>
</evidence>
<evidence type="ECO:0000256" key="4">
    <source>
        <dbReference type="ARBA" id="ARBA00022842"/>
    </source>
</evidence>
<evidence type="ECO:0000313" key="6">
    <source>
        <dbReference type="EMBL" id="POQ98263.1"/>
    </source>
</evidence>
<dbReference type="PANTHER" id="PTHR20854">
    <property type="entry name" value="INOSITOL MONOPHOSPHATASE"/>
    <property type="match status" value="1"/>
</dbReference>
<comment type="cofactor">
    <cofactor evidence="1 5">
        <name>Mg(2+)</name>
        <dbReference type="ChEBI" id="CHEBI:18420"/>
    </cofactor>
</comment>
<dbReference type="InterPro" id="IPR000760">
    <property type="entry name" value="Inositol_monophosphatase-like"/>
</dbReference>
<sequence length="254" mass="27264">MFLDFAQNLARIGGSVSLDWFARHDLAVEQKSDDSPVTIADKATEAAIRREISQRFPDHAILGEEQGGTLGDHTYQWVIDPIDGTKTFIRGVPLYTTLIALLREGEPVVGVIYAPATGEMVSAALGHGARDERGRAVKVSSTTALKDAWFATTDPADLYKRDPRLSTGLLEHCLAARTWADAYGYMLLARGAIDIMTDPVMSPWDIAPLGVIVREAGGVFCNLQGESPAIGTSALACATVELQRAVLALGKPEA</sequence>
<dbReference type="PROSITE" id="PS00629">
    <property type="entry name" value="IMP_1"/>
    <property type="match status" value="1"/>
</dbReference>
<keyword evidence="2 5" id="KW-0479">Metal-binding</keyword>
<evidence type="ECO:0000256" key="3">
    <source>
        <dbReference type="ARBA" id="ARBA00022801"/>
    </source>
</evidence>
<dbReference type="GO" id="GO:0006020">
    <property type="term" value="P:inositol metabolic process"/>
    <property type="evidence" value="ECO:0007669"/>
    <property type="project" value="TreeGrafter"/>
</dbReference>
<evidence type="ECO:0000313" key="7">
    <source>
        <dbReference type="Proteomes" id="UP000237350"/>
    </source>
</evidence>
<feature type="binding site" evidence="5">
    <location>
        <position position="82"/>
    </location>
    <ligand>
        <name>Mg(2+)</name>
        <dbReference type="ChEBI" id="CHEBI:18420"/>
        <label>1</label>
        <note>catalytic</note>
    </ligand>
</feature>
<keyword evidence="7" id="KW-1185">Reference proteome</keyword>
<evidence type="ECO:0000256" key="1">
    <source>
        <dbReference type="ARBA" id="ARBA00001946"/>
    </source>
</evidence>
<feature type="binding site" evidence="5">
    <location>
        <position position="83"/>
    </location>
    <ligand>
        <name>Mg(2+)</name>
        <dbReference type="ChEBI" id="CHEBI:18420"/>
        <label>1</label>
        <note>catalytic</note>
    </ligand>
</feature>
<dbReference type="Pfam" id="PF00459">
    <property type="entry name" value="Inositol_P"/>
    <property type="match status" value="1"/>
</dbReference>
<reference evidence="7" key="1">
    <citation type="submission" date="2015-12" db="EMBL/GenBank/DDBJ databases">
        <authorList>
            <person name="Lodha T.D."/>
            <person name="Chintalapati S."/>
            <person name="Chintalapati V.R."/>
            <person name="Sravanthi T."/>
        </authorList>
    </citation>
    <scope>NUCLEOTIDE SEQUENCE [LARGE SCALE GENOMIC DNA]</scope>
    <source>
        <strain evidence="7">JC133</strain>
    </source>
</reference>
<gene>
    <name evidence="6" type="ORF">AU468_14195</name>
</gene>
<feature type="binding site" evidence="5">
    <location>
        <position position="80"/>
    </location>
    <ligand>
        <name>Mg(2+)</name>
        <dbReference type="ChEBI" id="CHEBI:18420"/>
        <label>1</label>
        <note>catalytic</note>
    </ligand>
</feature>
<dbReference type="GO" id="GO:0046872">
    <property type="term" value="F:metal ion binding"/>
    <property type="evidence" value="ECO:0007669"/>
    <property type="project" value="UniProtKB-KW"/>
</dbReference>
<dbReference type="InterPro" id="IPR020583">
    <property type="entry name" value="Inositol_monoP_metal-BS"/>
</dbReference>
<dbReference type="AlphaFoldDB" id="A0A2S4JFG6"/>
<evidence type="ECO:0000256" key="2">
    <source>
        <dbReference type="ARBA" id="ARBA00022723"/>
    </source>
</evidence>
<dbReference type="EMBL" id="LPWH01000126">
    <property type="protein sequence ID" value="POQ98263.1"/>
    <property type="molecule type" value="Genomic_DNA"/>
</dbReference>
<keyword evidence="3" id="KW-0378">Hydrolase</keyword>
<dbReference type="Gene3D" id="3.30.540.10">
    <property type="entry name" value="Fructose-1,6-Bisphosphatase, subunit A, domain 1"/>
    <property type="match status" value="1"/>
</dbReference>
<evidence type="ECO:0008006" key="8">
    <source>
        <dbReference type="Google" id="ProtNLM"/>
    </source>
</evidence>
<feature type="binding site" evidence="5">
    <location>
        <position position="64"/>
    </location>
    <ligand>
        <name>Mg(2+)</name>
        <dbReference type="ChEBI" id="CHEBI:18420"/>
        <label>1</label>
        <note>catalytic</note>
    </ligand>
</feature>
<name>A0A2S4JFG6_9SPIO</name>
<dbReference type="FunFam" id="3.30.540.10:FF:000003">
    <property type="entry name" value="Inositol-1-monophosphatase"/>
    <property type="match status" value="1"/>
</dbReference>
<dbReference type="GO" id="GO:0007165">
    <property type="term" value="P:signal transduction"/>
    <property type="evidence" value="ECO:0007669"/>
    <property type="project" value="TreeGrafter"/>
</dbReference>
<dbReference type="Gene3D" id="3.40.190.80">
    <property type="match status" value="1"/>
</dbReference>
<feature type="binding site" evidence="5">
    <location>
        <position position="205"/>
    </location>
    <ligand>
        <name>Mg(2+)</name>
        <dbReference type="ChEBI" id="CHEBI:18420"/>
        <label>1</label>
        <note>catalytic</note>
    </ligand>
</feature>
<dbReference type="GO" id="GO:0008934">
    <property type="term" value="F:inositol monophosphate 1-phosphatase activity"/>
    <property type="evidence" value="ECO:0007669"/>
    <property type="project" value="TreeGrafter"/>
</dbReference>
<comment type="caution">
    <text evidence="6">The sequence shown here is derived from an EMBL/GenBank/DDBJ whole genome shotgun (WGS) entry which is preliminary data.</text>
</comment>
<dbReference type="PANTHER" id="PTHR20854:SF4">
    <property type="entry name" value="INOSITOL-1-MONOPHOSPHATASE-RELATED"/>
    <property type="match status" value="1"/>
</dbReference>
<dbReference type="PRINTS" id="PR00377">
    <property type="entry name" value="IMPHPHTASES"/>
</dbReference>
<protein>
    <recommendedName>
        <fullName evidence="8">Histidinol-phosphatase</fullName>
    </recommendedName>
</protein>